<reference evidence="4" key="2">
    <citation type="submission" date="2025-08" db="UniProtKB">
        <authorList>
            <consortium name="RefSeq"/>
        </authorList>
    </citation>
    <scope>IDENTIFICATION</scope>
    <source>
        <tissue evidence="4">Etiolated seedlings</tissue>
    </source>
</reference>
<keyword evidence="3" id="KW-1185">Reference proteome</keyword>
<keyword evidence="2" id="KW-0472">Membrane</keyword>
<feature type="compositionally biased region" description="Polar residues" evidence="1">
    <location>
        <begin position="1"/>
        <end position="20"/>
    </location>
</feature>
<feature type="transmembrane region" description="Helical" evidence="2">
    <location>
        <begin position="177"/>
        <end position="199"/>
    </location>
</feature>
<name>A0A1S2YTA0_CICAR</name>
<dbReference type="eggNOG" id="ENOG502QVF3">
    <property type="taxonomic scope" value="Eukaryota"/>
</dbReference>
<protein>
    <submittedName>
        <fullName evidence="4">Uncharacterized protein LOC101505274</fullName>
    </submittedName>
</protein>
<keyword evidence="2" id="KW-0812">Transmembrane</keyword>
<organism evidence="3 4">
    <name type="scientific">Cicer arietinum</name>
    <name type="common">Chickpea</name>
    <name type="synonym">Garbanzo</name>
    <dbReference type="NCBI Taxonomy" id="3827"/>
    <lineage>
        <taxon>Eukaryota</taxon>
        <taxon>Viridiplantae</taxon>
        <taxon>Streptophyta</taxon>
        <taxon>Embryophyta</taxon>
        <taxon>Tracheophyta</taxon>
        <taxon>Spermatophyta</taxon>
        <taxon>Magnoliopsida</taxon>
        <taxon>eudicotyledons</taxon>
        <taxon>Gunneridae</taxon>
        <taxon>Pentapetalae</taxon>
        <taxon>rosids</taxon>
        <taxon>fabids</taxon>
        <taxon>Fabales</taxon>
        <taxon>Fabaceae</taxon>
        <taxon>Papilionoideae</taxon>
        <taxon>50 kb inversion clade</taxon>
        <taxon>NPAAA clade</taxon>
        <taxon>Hologalegina</taxon>
        <taxon>IRL clade</taxon>
        <taxon>Cicereae</taxon>
        <taxon>Cicer</taxon>
    </lineage>
</organism>
<gene>
    <name evidence="4" type="primary">LOC101505274</name>
</gene>
<feature type="compositionally biased region" description="Basic and acidic residues" evidence="1">
    <location>
        <begin position="489"/>
        <end position="498"/>
    </location>
</feature>
<reference evidence="3" key="1">
    <citation type="journal article" date="2013" name="Nat. Biotechnol.">
        <title>Draft genome sequence of chickpea (Cicer arietinum) provides a resource for trait improvement.</title>
        <authorList>
            <person name="Varshney R.K."/>
            <person name="Song C."/>
            <person name="Saxena R.K."/>
            <person name="Azam S."/>
            <person name="Yu S."/>
            <person name="Sharpe A.G."/>
            <person name="Cannon S."/>
            <person name="Baek J."/>
            <person name="Rosen B.D."/>
            <person name="Tar'an B."/>
            <person name="Millan T."/>
            <person name="Zhang X."/>
            <person name="Ramsay L.D."/>
            <person name="Iwata A."/>
            <person name="Wang Y."/>
            <person name="Nelson W."/>
            <person name="Farmer A.D."/>
            <person name="Gaur P.M."/>
            <person name="Soderlund C."/>
            <person name="Penmetsa R.V."/>
            <person name="Xu C."/>
            <person name="Bharti A.K."/>
            <person name="He W."/>
            <person name="Winter P."/>
            <person name="Zhao S."/>
            <person name="Hane J.K."/>
            <person name="Carrasquilla-Garcia N."/>
            <person name="Condie J.A."/>
            <person name="Upadhyaya H.D."/>
            <person name="Luo M.C."/>
            <person name="Thudi M."/>
            <person name="Gowda C.L."/>
            <person name="Singh N.P."/>
            <person name="Lichtenzveig J."/>
            <person name="Gali K.K."/>
            <person name="Rubio J."/>
            <person name="Nadarajan N."/>
            <person name="Dolezel J."/>
            <person name="Bansal K.C."/>
            <person name="Xu X."/>
            <person name="Edwards D."/>
            <person name="Zhang G."/>
            <person name="Kahl G."/>
            <person name="Gil J."/>
            <person name="Singh K.B."/>
            <person name="Datta S.K."/>
            <person name="Jackson S.A."/>
            <person name="Wang J."/>
            <person name="Cook D.R."/>
        </authorList>
    </citation>
    <scope>NUCLEOTIDE SEQUENCE [LARGE SCALE GENOMIC DNA]</scope>
    <source>
        <strain evidence="3">cv. CDC Frontier</strain>
    </source>
</reference>
<keyword evidence="2" id="KW-1133">Transmembrane helix</keyword>
<feature type="transmembrane region" description="Helical" evidence="2">
    <location>
        <begin position="395"/>
        <end position="420"/>
    </location>
</feature>
<dbReference type="PANTHER" id="PTHR37891">
    <property type="entry name" value="OS06G0113900 PROTEIN"/>
    <property type="match status" value="1"/>
</dbReference>
<evidence type="ECO:0000256" key="2">
    <source>
        <dbReference type="SAM" id="Phobius"/>
    </source>
</evidence>
<dbReference type="GeneID" id="101505274"/>
<dbReference type="KEGG" id="cam:101505274"/>
<feature type="transmembrane region" description="Helical" evidence="2">
    <location>
        <begin position="125"/>
        <end position="145"/>
    </location>
</feature>
<dbReference type="RefSeq" id="XP_004509562.1">
    <property type="nucleotide sequence ID" value="XM_004509505.2"/>
</dbReference>
<feature type="transmembrane region" description="Helical" evidence="2">
    <location>
        <begin position="152"/>
        <end position="171"/>
    </location>
</feature>
<dbReference type="Proteomes" id="UP000087171">
    <property type="component" value="Chromosome Ca7"/>
</dbReference>
<evidence type="ECO:0000256" key="1">
    <source>
        <dbReference type="SAM" id="MobiDB-lite"/>
    </source>
</evidence>
<evidence type="ECO:0000313" key="3">
    <source>
        <dbReference type="Proteomes" id="UP000087171"/>
    </source>
</evidence>
<dbReference type="PaxDb" id="3827-XP_004509562.1"/>
<feature type="transmembrane region" description="Helical" evidence="2">
    <location>
        <begin position="339"/>
        <end position="356"/>
    </location>
</feature>
<feature type="transmembrane region" description="Helical" evidence="2">
    <location>
        <begin position="252"/>
        <end position="273"/>
    </location>
</feature>
<accession>A0A1S2YTA0</accession>
<proteinExistence type="predicted"/>
<feature type="transmembrane region" description="Helical" evidence="2">
    <location>
        <begin position="220"/>
        <end position="240"/>
    </location>
</feature>
<feature type="region of interest" description="Disordered" evidence="1">
    <location>
        <begin position="489"/>
        <end position="512"/>
    </location>
</feature>
<dbReference type="OrthoDB" id="1869137at2759"/>
<dbReference type="PANTHER" id="PTHR37891:SF1">
    <property type="entry name" value="OS06G0113900 PROTEIN"/>
    <property type="match status" value="1"/>
</dbReference>
<feature type="transmembrane region" description="Helical" evidence="2">
    <location>
        <begin position="49"/>
        <end position="71"/>
    </location>
</feature>
<feature type="transmembrane region" description="Helical" evidence="2">
    <location>
        <begin position="460"/>
        <end position="479"/>
    </location>
</feature>
<feature type="region of interest" description="Disordered" evidence="1">
    <location>
        <begin position="1"/>
        <end position="27"/>
    </location>
</feature>
<evidence type="ECO:0000313" key="4">
    <source>
        <dbReference type="RefSeq" id="XP_004509562.1"/>
    </source>
</evidence>
<sequence length="512" mass="56838">MDQVSSATEVDDQGGNSKSVKVSKWRESDDQFEGSIGEKPSRNEVWGWYLYEFCSYFVQTVLIPVLFPLIISQLQILAKDPFQEWQSNHHGMLCSDKEIHLYSTLTKRTITVNGSNFSSLEWTSIAWVSGLTLSIPILTFISFHLNGHYNSIITASSTAIGVFFCFPAGFFKTTLIFIPYIAFIVLATTVSTASHTHHLSLMILSFNKKNQNRHKKSSFFSLYATSFGCLGSAIISSFIYHMLREPDDRNLYTLWIVSIFSGLIWLIGILHVITAINRTSVSSVSLINSIFYPCSILKYPNAIGGLFGVFLSSFTTMCIFTGCVLFIVGQLCIKPLHLLYFWLIYFLFPLVSMPLLHHLQQLIKANSVKMKIIGFLLSLLSSGFGFYFWESHWKWGHVLLFGGIQSIGSGVLHAYGRVLVLECAPIGKEGVLCVWYGWIRAAGLCLGFTVASVVPGQIRTSFGSAFVAALVGIIVLLFGNVGDDVGAKHVSNESDSHGNHNLGLDSKESDSV</sequence>
<feature type="transmembrane region" description="Helical" evidence="2">
    <location>
        <begin position="306"/>
        <end position="327"/>
    </location>
</feature>
<dbReference type="InterPro" id="IPR036259">
    <property type="entry name" value="MFS_trans_sf"/>
</dbReference>
<dbReference type="SUPFAM" id="SSF103473">
    <property type="entry name" value="MFS general substrate transporter"/>
    <property type="match status" value="1"/>
</dbReference>
<dbReference type="AlphaFoldDB" id="A0A1S2YTA0"/>
<feature type="transmembrane region" description="Helical" evidence="2">
    <location>
        <begin position="368"/>
        <end position="389"/>
    </location>
</feature>
<feature type="transmembrane region" description="Helical" evidence="2">
    <location>
        <begin position="432"/>
        <end position="454"/>
    </location>
</feature>